<keyword evidence="1" id="KW-1133">Transmembrane helix</keyword>
<evidence type="ECO:0000256" key="1">
    <source>
        <dbReference type="SAM" id="Phobius"/>
    </source>
</evidence>
<feature type="transmembrane region" description="Helical" evidence="1">
    <location>
        <begin position="146"/>
        <end position="172"/>
    </location>
</feature>
<feature type="transmembrane region" description="Helical" evidence="1">
    <location>
        <begin position="28"/>
        <end position="53"/>
    </location>
</feature>
<sequence>MMPTEQKLAEAAPGENARQPRWRRALRWFIAILIAVAGLGYSSWVLEFILPIPSDPTNTFLSQLAEKGAPFRWVFTTGDTVSGSLLVVAGLGGVLLFSRRRYSTIGWVALACFGAATISDAQWPIVPDDPSRPKRYVDTGLFPQLHQIHALTSTLAVFSIYIAMIAFTVAAFKYRRWPILRHTGLWILIVGSAVTAWMLIADNLPGNYGLGIAQRIQVGAMSLWLVALAVQIVVAERDSGIPARRGRTAATSGR</sequence>
<gene>
    <name evidence="2" type="ORF">NSK11_contig00143-0015</name>
</gene>
<reference evidence="3" key="1">
    <citation type="submission" date="2015-07" db="EMBL/GenBank/DDBJ databases">
        <title>Nocardia seriolae U-1 whole genome shotgun sequence.</title>
        <authorList>
            <person name="Imajoh M."/>
            <person name="Fukumoto Y."/>
            <person name="Sukeda M."/>
            <person name="Yamane J."/>
            <person name="Yamasaki K."/>
            <person name="Shimizu M."/>
            <person name="Ohnishi K."/>
            <person name="Oshima S."/>
        </authorList>
    </citation>
    <scope>NUCLEOTIDE SEQUENCE [LARGE SCALE GENOMIC DNA]</scope>
    <source>
        <strain evidence="3">U-1</strain>
    </source>
</reference>
<feature type="transmembrane region" description="Helical" evidence="1">
    <location>
        <begin position="212"/>
        <end position="235"/>
    </location>
</feature>
<accession>A0ABC9Z315</accession>
<reference evidence="2 3" key="2">
    <citation type="journal article" date="2016" name="Genome Announc.">
        <title>Draft Genome Sequence of Erythromycin- and Oxytetracycline-Sensitive Nocardia seriolae Strain U-1 (NBRC 110359).</title>
        <authorList>
            <person name="Imajoh M."/>
            <person name="Sukeda M."/>
            <person name="Shimizu M."/>
            <person name="Yamane J."/>
            <person name="Ohnishi K."/>
            <person name="Oshima S."/>
        </authorList>
    </citation>
    <scope>NUCLEOTIDE SEQUENCE [LARGE SCALE GENOMIC DNA]</scope>
    <source>
        <strain evidence="2 3">U-1</strain>
    </source>
</reference>
<feature type="transmembrane region" description="Helical" evidence="1">
    <location>
        <begin position="73"/>
        <end position="97"/>
    </location>
</feature>
<keyword evidence="1" id="KW-0812">Transmembrane</keyword>
<feature type="transmembrane region" description="Helical" evidence="1">
    <location>
        <begin position="184"/>
        <end position="200"/>
    </location>
</feature>
<organism evidence="2 3">
    <name type="scientific">Nocardia seriolae</name>
    <dbReference type="NCBI Taxonomy" id="37332"/>
    <lineage>
        <taxon>Bacteria</taxon>
        <taxon>Bacillati</taxon>
        <taxon>Actinomycetota</taxon>
        <taxon>Actinomycetes</taxon>
        <taxon>Mycobacteriales</taxon>
        <taxon>Nocardiaceae</taxon>
        <taxon>Nocardia</taxon>
    </lineage>
</organism>
<evidence type="ECO:0008006" key="4">
    <source>
        <dbReference type="Google" id="ProtNLM"/>
    </source>
</evidence>
<feature type="transmembrane region" description="Helical" evidence="1">
    <location>
        <begin position="104"/>
        <end position="126"/>
    </location>
</feature>
<dbReference type="AlphaFoldDB" id="A0ABC9Z315"/>
<protein>
    <recommendedName>
        <fullName evidence="4">DUF998 domain-containing protein</fullName>
    </recommendedName>
</protein>
<dbReference type="Proteomes" id="UP000037179">
    <property type="component" value="Unassembled WGS sequence"/>
</dbReference>
<comment type="caution">
    <text evidence="2">The sequence shown here is derived from an EMBL/GenBank/DDBJ whole genome shotgun (WGS) entry which is preliminary data.</text>
</comment>
<evidence type="ECO:0000313" key="2">
    <source>
        <dbReference type="EMBL" id="GAP32144.1"/>
    </source>
</evidence>
<keyword evidence="3" id="KW-1185">Reference proteome</keyword>
<proteinExistence type="predicted"/>
<name>A0ABC9Z315_9NOCA</name>
<evidence type="ECO:0000313" key="3">
    <source>
        <dbReference type="Proteomes" id="UP000037179"/>
    </source>
</evidence>
<dbReference type="EMBL" id="BBYQ01000143">
    <property type="protein sequence ID" value="GAP32144.1"/>
    <property type="molecule type" value="Genomic_DNA"/>
</dbReference>
<keyword evidence="1" id="KW-0472">Membrane</keyword>
<dbReference type="Pfam" id="PF06197">
    <property type="entry name" value="DUF998"/>
    <property type="match status" value="1"/>
</dbReference>
<dbReference type="InterPro" id="IPR009339">
    <property type="entry name" value="DUF998"/>
</dbReference>